<comment type="caution">
    <text evidence="1">The sequence shown here is derived from an EMBL/GenBank/DDBJ whole genome shotgun (WGS) entry which is preliminary data.</text>
</comment>
<dbReference type="EMBL" id="MBDS01000019">
    <property type="protein sequence ID" value="OPB84959.1"/>
    <property type="molecule type" value="Genomic_DNA"/>
</dbReference>
<gene>
    <name evidence="1" type="ORF">BB021_16655</name>
</gene>
<organism evidence="1 2">
    <name type="scientific">Elizabethkingia ursingii</name>
    <dbReference type="NCBI Taxonomy" id="1756150"/>
    <lineage>
        <taxon>Bacteria</taxon>
        <taxon>Pseudomonadati</taxon>
        <taxon>Bacteroidota</taxon>
        <taxon>Flavobacteriia</taxon>
        <taxon>Flavobacteriales</taxon>
        <taxon>Weeksellaceae</taxon>
        <taxon>Elizabethkingia</taxon>
    </lineage>
</organism>
<sequence>MTVLIRTSKIPKITSMKKLELLKGKELTKKVLSSKFGALIAPEYTLTASQCTVSNNSNSWDANDSIEDKID</sequence>
<dbReference type="Proteomes" id="UP000190016">
    <property type="component" value="Unassembled WGS sequence"/>
</dbReference>
<name>A0ABX3N409_9FLAO</name>
<reference evidence="1 2" key="1">
    <citation type="submission" date="2016-07" db="EMBL/GenBank/DDBJ databases">
        <title>Revisiting the Taxonomy of the Elizabethkingia Genus based on Whole-Genome Sequencing, Optical Mapping, and MALDI-TOF.</title>
        <authorList>
            <person name="Nicholson A.C."/>
        </authorList>
    </citation>
    <scope>NUCLEOTIDE SEQUENCE [LARGE SCALE GENOMIC DNA]</scope>
    <source>
        <strain evidence="1 2">C1558</strain>
    </source>
</reference>
<keyword evidence="2" id="KW-1185">Reference proteome</keyword>
<protein>
    <submittedName>
        <fullName evidence="1">Uncharacterized protein</fullName>
    </submittedName>
</protein>
<evidence type="ECO:0000313" key="2">
    <source>
        <dbReference type="Proteomes" id="UP000190016"/>
    </source>
</evidence>
<evidence type="ECO:0000313" key="1">
    <source>
        <dbReference type="EMBL" id="OPB84959.1"/>
    </source>
</evidence>
<proteinExistence type="predicted"/>
<accession>A0ABX3N409</accession>